<comment type="caution">
    <text evidence="3">The sequence shown here is derived from an EMBL/GenBank/DDBJ whole genome shotgun (WGS) entry which is preliminary data.</text>
</comment>
<dbReference type="GO" id="GO:0005737">
    <property type="term" value="C:cytoplasm"/>
    <property type="evidence" value="ECO:0007669"/>
    <property type="project" value="TreeGrafter"/>
</dbReference>
<dbReference type="PANTHER" id="PTHR13420:SF7">
    <property type="entry name" value="UPF0235 PROTEIN C15ORF40"/>
    <property type="match status" value="1"/>
</dbReference>
<proteinExistence type="inferred from homology"/>
<sequence>MARLKLHVTPGAREEGIAGWQGQSLRLKVRARPEKGRANEAVIRLLASHLGLPRASLSIVRGATSRDKLVEVDGLSEDQLRTLLGPSAPQRPSPGTPRRHGQGPR</sequence>
<comment type="similarity">
    <text evidence="1">Belongs to the UPF0235 family.</text>
</comment>
<accession>A0A0F9KNR6</accession>
<dbReference type="Pfam" id="PF02594">
    <property type="entry name" value="DUF167"/>
    <property type="match status" value="1"/>
</dbReference>
<evidence type="ECO:0000256" key="1">
    <source>
        <dbReference type="ARBA" id="ARBA00010364"/>
    </source>
</evidence>
<dbReference type="Gene3D" id="3.30.1200.10">
    <property type="entry name" value="YggU-like"/>
    <property type="match status" value="1"/>
</dbReference>
<dbReference type="InterPro" id="IPR003746">
    <property type="entry name" value="DUF167"/>
</dbReference>
<dbReference type="NCBIfam" id="TIGR00251">
    <property type="entry name" value="DUF167 family protein"/>
    <property type="match status" value="1"/>
</dbReference>
<dbReference type="EMBL" id="LAZR01013056">
    <property type="protein sequence ID" value="KKM23773.1"/>
    <property type="molecule type" value="Genomic_DNA"/>
</dbReference>
<evidence type="ECO:0000313" key="3">
    <source>
        <dbReference type="EMBL" id="KKM23773.1"/>
    </source>
</evidence>
<dbReference type="SMART" id="SM01152">
    <property type="entry name" value="DUF167"/>
    <property type="match status" value="1"/>
</dbReference>
<dbReference type="SUPFAM" id="SSF69786">
    <property type="entry name" value="YggU-like"/>
    <property type="match status" value="1"/>
</dbReference>
<organism evidence="3">
    <name type="scientific">marine sediment metagenome</name>
    <dbReference type="NCBI Taxonomy" id="412755"/>
    <lineage>
        <taxon>unclassified sequences</taxon>
        <taxon>metagenomes</taxon>
        <taxon>ecological metagenomes</taxon>
    </lineage>
</organism>
<gene>
    <name evidence="3" type="ORF">LCGC14_1611820</name>
</gene>
<dbReference type="PANTHER" id="PTHR13420">
    <property type="entry name" value="UPF0235 PROTEIN C15ORF40"/>
    <property type="match status" value="1"/>
</dbReference>
<feature type="region of interest" description="Disordered" evidence="2">
    <location>
        <begin position="81"/>
        <end position="105"/>
    </location>
</feature>
<dbReference type="AlphaFoldDB" id="A0A0F9KNR6"/>
<evidence type="ECO:0000256" key="2">
    <source>
        <dbReference type="SAM" id="MobiDB-lite"/>
    </source>
</evidence>
<reference evidence="3" key="1">
    <citation type="journal article" date="2015" name="Nature">
        <title>Complex archaea that bridge the gap between prokaryotes and eukaryotes.</title>
        <authorList>
            <person name="Spang A."/>
            <person name="Saw J.H."/>
            <person name="Jorgensen S.L."/>
            <person name="Zaremba-Niedzwiedzka K."/>
            <person name="Martijn J."/>
            <person name="Lind A.E."/>
            <person name="van Eijk R."/>
            <person name="Schleper C."/>
            <person name="Guy L."/>
            <person name="Ettema T.J."/>
        </authorList>
    </citation>
    <scope>NUCLEOTIDE SEQUENCE</scope>
</reference>
<protein>
    <submittedName>
        <fullName evidence="3">Uncharacterized protein</fullName>
    </submittedName>
</protein>
<name>A0A0F9KNR6_9ZZZZ</name>
<dbReference type="HAMAP" id="MF_00634">
    <property type="entry name" value="UPF0235"/>
    <property type="match status" value="1"/>
</dbReference>
<dbReference type="InterPro" id="IPR036591">
    <property type="entry name" value="YggU-like_sf"/>
</dbReference>